<feature type="compositionally biased region" description="Polar residues" evidence="1">
    <location>
        <begin position="118"/>
        <end position="129"/>
    </location>
</feature>
<dbReference type="EMBL" id="JAKUCV010001164">
    <property type="protein sequence ID" value="KAJ4847424.1"/>
    <property type="molecule type" value="Genomic_DNA"/>
</dbReference>
<evidence type="ECO:0000256" key="1">
    <source>
        <dbReference type="SAM" id="MobiDB-lite"/>
    </source>
</evidence>
<protein>
    <submittedName>
        <fullName evidence="2">Uncharacterized protein</fullName>
    </submittedName>
</protein>
<name>A0A9Q0JMT2_9ROSI</name>
<feature type="region of interest" description="Disordered" evidence="1">
    <location>
        <begin position="101"/>
        <end position="136"/>
    </location>
</feature>
<keyword evidence="3" id="KW-1185">Reference proteome</keyword>
<proteinExistence type="predicted"/>
<dbReference type="Proteomes" id="UP001141552">
    <property type="component" value="Unassembled WGS sequence"/>
</dbReference>
<gene>
    <name evidence="2" type="ORF">Tsubulata_006527</name>
</gene>
<evidence type="ECO:0000313" key="3">
    <source>
        <dbReference type="Proteomes" id="UP001141552"/>
    </source>
</evidence>
<comment type="caution">
    <text evidence="2">The sequence shown here is derived from an EMBL/GenBank/DDBJ whole genome shotgun (WGS) entry which is preliminary data.</text>
</comment>
<evidence type="ECO:0000313" key="2">
    <source>
        <dbReference type="EMBL" id="KAJ4847424.1"/>
    </source>
</evidence>
<organism evidence="2 3">
    <name type="scientific">Turnera subulata</name>
    <dbReference type="NCBI Taxonomy" id="218843"/>
    <lineage>
        <taxon>Eukaryota</taxon>
        <taxon>Viridiplantae</taxon>
        <taxon>Streptophyta</taxon>
        <taxon>Embryophyta</taxon>
        <taxon>Tracheophyta</taxon>
        <taxon>Spermatophyta</taxon>
        <taxon>Magnoliopsida</taxon>
        <taxon>eudicotyledons</taxon>
        <taxon>Gunneridae</taxon>
        <taxon>Pentapetalae</taxon>
        <taxon>rosids</taxon>
        <taxon>fabids</taxon>
        <taxon>Malpighiales</taxon>
        <taxon>Passifloraceae</taxon>
        <taxon>Turnera</taxon>
    </lineage>
</organism>
<reference evidence="2" key="1">
    <citation type="submission" date="2022-02" db="EMBL/GenBank/DDBJ databases">
        <authorList>
            <person name="Henning P.M."/>
            <person name="McCubbin A.G."/>
            <person name="Shore J.S."/>
        </authorList>
    </citation>
    <scope>NUCLEOTIDE SEQUENCE</scope>
    <source>
        <strain evidence="2">F60SS</strain>
        <tissue evidence="2">Leaves</tissue>
    </source>
</reference>
<sequence length="227" mass="24445">MEREKFARLAIEVELTMPLLGHAEIEGRWFGVSRQVRAPNQRRDFKDAGARIASNPFGIGSATALLKEVLRDAKDASSSSTSQLMTPVVFQALAMNQVSTDKMTKTGTKSKGRKSGEDTTMNSSSSKGAQQERATEVVPQLLNRKVQTSKVDPMTKVAPIEAGIPKQFRKGNSPLMDSLSHPASSSVDVDTVRGAYMGGNKASLEEYGSLQVGSSNLVVDLPLNFNG</sequence>
<accession>A0A9Q0JMT2</accession>
<dbReference type="AlphaFoldDB" id="A0A9Q0JMT2"/>
<reference evidence="2" key="2">
    <citation type="journal article" date="2023" name="Plants (Basel)">
        <title>Annotation of the Turnera subulata (Passifloraceae) Draft Genome Reveals the S-Locus Evolved after the Divergence of Turneroideae from Passifloroideae in a Stepwise Manner.</title>
        <authorList>
            <person name="Henning P.M."/>
            <person name="Roalson E.H."/>
            <person name="Mir W."/>
            <person name="McCubbin A.G."/>
            <person name="Shore J.S."/>
        </authorList>
    </citation>
    <scope>NUCLEOTIDE SEQUENCE</scope>
    <source>
        <strain evidence="2">F60SS</strain>
    </source>
</reference>